<evidence type="ECO:0000256" key="3">
    <source>
        <dbReference type="ARBA" id="ARBA00022723"/>
    </source>
</evidence>
<gene>
    <name evidence="8" type="ORF">ACAT0790_LOCUS28350</name>
</gene>
<evidence type="ECO:0000313" key="8">
    <source>
        <dbReference type="EMBL" id="CAD9143912.1"/>
    </source>
</evidence>
<evidence type="ECO:0000256" key="6">
    <source>
        <dbReference type="PIRSR" id="PIRSR600760-2"/>
    </source>
</evidence>
<accession>A0A7S1W1L1</accession>
<dbReference type="PANTHER" id="PTHR43200">
    <property type="entry name" value="PHOSPHATASE"/>
    <property type="match status" value="1"/>
</dbReference>
<evidence type="ECO:0000256" key="5">
    <source>
        <dbReference type="ARBA" id="ARBA00022842"/>
    </source>
</evidence>
<dbReference type="Gene3D" id="3.40.190.80">
    <property type="match status" value="1"/>
</dbReference>
<reference evidence="8" key="1">
    <citation type="submission" date="2021-01" db="EMBL/GenBank/DDBJ databases">
        <authorList>
            <person name="Corre E."/>
            <person name="Pelletier E."/>
            <person name="Niang G."/>
            <person name="Scheremetjew M."/>
            <person name="Finn R."/>
            <person name="Kale V."/>
            <person name="Holt S."/>
            <person name="Cochrane G."/>
            <person name="Meng A."/>
            <person name="Brown T."/>
            <person name="Cohen L."/>
        </authorList>
    </citation>
    <scope>NUCLEOTIDE SEQUENCE</scope>
    <source>
        <strain evidence="8">OF101</strain>
    </source>
</reference>
<dbReference type="GO" id="GO:0016791">
    <property type="term" value="F:phosphatase activity"/>
    <property type="evidence" value="ECO:0007669"/>
    <property type="project" value="UniProtKB-ARBA"/>
</dbReference>
<comment type="similarity">
    <text evidence="2">Belongs to the inositol monophosphatase superfamily.</text>
</comment>
<keyword evidence="5 6" id="KW-0460">Magnesium</keyword>
<feature type="binding site" evidence="6">
    <location>
        <position position="168"/>
    </location>
    <ligand>
        <name>Mg(2+)</name>
        <dbReference type="ChEBI" id="CHEBI:18420"/>
        <label>1</label>
        <note>catalytic</note>
    </ligand>
</feature>
<keyword evidence="3 6" id="KW-0479">Metal-binding</keyword>
<dbReference type="AlphaFoldDB" id="A0A7S1W1L1"/>
<name>A0A7S1W1L1_ALECA</name>
<dbReference type="Pfam" id="PF00459">
    <property type="entry name" value="Inositol_P"/>
    <property type="match status" value="1"/>
</dbReference>
<proteinExistence type="inferred from homology"/>
<feature type="region of interest" description="Disordered" evidence="7">
    <location>
        <begin position="476"/>
        <end position="501"/>
    </location>
</feature>
<evidence type="ECO:0000256" key="2">
    <source>
        <dbReference type="ARBA" id="ARBA00009759"/>
    </source>
</evidence>
<dbReference type="PANTHER" id="PTHR43200:SF6">
    <property type="entry name" value="3'(2'),5'-BISPHOSPHATE NUCLEOTIDASE"/>
    <property type="match status" value="1"/>
</dbReference>
<dbReference type="InterPro" id="IPR000760">
    <property type="entry name" value="Inositol_monophosphatase-like"/>
</dbReference>
<dbReference type="EMBL" id="HBGE01046958">
    <property type="protein sequence ID" value="CAD9143912.1"/>
    <property type="molecule type" value="Transcribed_RNA"/>
</dbReference>
<dbReference type="GO" id="GO:0046872">
    <property type="term" value="F:metal ion binding"/>
    <property type="evidence" value="ECO:0007669"/>
    <property type="project" value="UniProtKB-KW"/>
</dbReference>
<comment type="cofactor">
    <cofactor evidence="1 6">
        <name>Mg(2+)</name>
        <dbReference type="ChEBI" id="CHEBI:18420"/>
    </cofactor>
</comment>
<evidence type="ECO:0000256" key="1">
    <source>
        <dbReference type="ARBA" id="ARBA00001946"/>
    </source>
</evidence>
<keyword evidence="4" id="KW-0378">Hydrolase</keyword>
<evidence type="ECO:0008006" key="9">
    <source>
        <dbReference type="Google" id="ProtNLM"/>
    </source>
</evidence>
<organism evidence="8">
    <name type="scientific">Alexandrium catenella</name>
    <name type="common">Red tide dinoflagellate</name>
    <name type="synonym">Gonyaulax catenella</name>
    <dbReference type="NCBI Taxonomy" id="2925"/>
    <lineage>
        <taxon>Eukaryota</taxon>
        <taxon>Sar</taxon>
        <taxon>Alveolata</taxon>
        <taxon>Dinophyceae</taxon>
        <taxon>Gonyaulacales</taxon>
        <taxon>Pyrocystaceae</taxon>
        <taxon>Alexandrium</taxon>
    </lineage>
</organism>
<evidence type="ECO:0000256" key="7">
    <source>
        <dbReference type="SAM" id="MobiDB-lite"/>
    </source>
</evidence>
<dbReference type="Gene3D" id="3.30.540.10">
    <property type="entry name" value="Fructose-1,6-Bisphosphatase, subunit A, domain 1"/>
    <property type="match status" value="1"/>
</dbReference>
<evidence type="ECO:0000256" key="4">
    <source>
        <dbReference type="ARBA" id="ARBA00022801"/>
    </source>
</evidence>
<sequence length="501" mass="55227">MRRTPPVLNASTCVPEDVRNGEYGQEAQVGFSIMSEAIHCVNMATLCMEDKKDKSAIGLFGAELEREFVRVAKGGRKMCLAHTAMMTTTCKRLLEEFPDDPILCEEDTELLAKDERFAGTTAAFLTDFKIVEDATPEDAVRWCQHAGTYAAKADAGEAPSRYWAFTPLCSSDDFMQSKQFCMTLALIVDKQPVVSFIGCPVLGFNHPSRTVPHPSGVPFFFAVKGHGAWTQLVVAERDSGVYLGKAKLKGWPLPLKVEEKIKKENDGLYDVLGTNQLKIATGARLREDVFCDAERIGKILGSEYPKFDMTNSSIKYCWLARGETDAVMYLTRGLYNQSHMEHLAHHAAGALIAEESGAVVADLDGKPIDWCGPVLENNRGFAAVDPAKVPIMGLVNAVGQATSTSEELYDKRCEKRKEVAKILKYLFTHLGDYAENDEEREGARKVQLRGMKMLKDEEAMNEIAVDSMHRDAPFLGEAQVEDDAFGRSTDGSIPLSPISTG</sequence>
<dbReference type="SUPFAM" id="SSF56655">
    <property type="entry name" value="Carbohydrate phosphatase"/>
    <property type="match status" value="1"/>
</dbReference>
<protein>
    <recommendedName>
        <fullName evidence="9">3'(2'),5'-bisphosphate nucleotidase</fullName>
    </recommendedName>
</protein>
<feature type="binding site" evidence="6">
    <location>
        <position position="105"/>
    </location>
    <ligand>
        <name>Mg(2+)</name>
        <dbReference type="ChEBI" id="CHEBI:18420"/>
        <label>1</label>
        <note>catalytic</note>
    </ligand>
</feature>
<dbReference type="InterPro" id="IPR051090">
    <property type="entry name" value="Inositol_monoP_superfamily"/>
</dbReference>